<dbReference type="SUPFAM" id="SSF50630">
    <property type="entry name" value="Acid proteases"/>
    <property type="match status" value="1"/>
</dbReference>
<dbReference type="Proteomes" id="UP000053825">
    <property type="component" value="Unassembled WGS sequence"/>
</dbReference>
<accession>A0A0L7QJL8</accession>
<dbReference type="OrthoDB" id="7701561at2759"/>
<evidence type="ECO:0000313" key="1">
    <source>
        <dbReference type="EMBL" id="KOC58808.1"/>
    </source>
</evidence>
<dbReference type="InterPro" id="IPR005312">
    <property type="entry name" value="DUF1759"/>
</dbReference>
<dbReference type="InterPro" id="IPR021109">
    <property type="entry name" value="Peptidase_aspartic_dom_sf"/>
</dbReference>
<organism evidence="1 2">
    <name type="scientific">Habropoda laboriosa</name>
    <dbReference type="NCBI Taxonomy" id="597456"/>
    <lineage>
        <taxon>Eukaryota</taxon>
        <taxon>Metazoa</taxon>
        <taxon>Ecdysozoa</taxon>
        <taxon>Arthropoda</taxon>
        <taxon>Hexapoda</taxon>
        <taxon>Insecta</taxon>
        <taxon>Pterygota</taxon>
        <taxon>Neoptera</taxon>
        <taxon>Endopterygota</taxon>
        <taxon>Hymenoptera</taxon>
        <taxon>Apocrita</taxon>
        <taxon>Aculeata</taxon>
        <taxon>Apoidea</taxon>
        <taxon>Anthophila</taxon>
        <taxon>Apidae</taxon>
        <taxon>Habropoda</taxon>
    </lineage>
</organism>
<gene>
    <name evidence="1" type="ORF">WH47_00052</name>
</gene>
<dbReference type="EMBL" id="LHQN01050196">
    <property type="protein sequence ID" value="KOC58808.1"/>
    <property type="molecule type" value="Genomic_DNA"/>
</dbReference>
<dbReference type="Gene3D" id="2.40.70.10">
    <property type="entry name" value="Acid Proteases"/>
    <property type="match status" value="1"/>
</dbReference>
<reference evidence="2" key="1">
    <citation type="submission" date="2015-07" db="EMBL/GenBank/DDBJ databases">
        <title>The genome of Habropoda laboriosa.</title>
        <authorList>
            <person name="Pan H."/>
            <person name="Kapheim K."/>
        </authorList>
    </citation>
    <scope>NUCLEOTIDE SEQUENCE [LARGE SCALE GENOMIC DNA]</scope>
</reference>
<dbReference type="CDD" id="cd00303">
    <property type="entry name" value="retropepsin_like"/>
    <property type="match status" value="1"/>
</dbReference>
<proteinExistence type="predicted"/>
<name>A0A0L7QJL8_9HYME</name>
<sequence length="474" mass="53537">MHLPKFSGTYDAWPGFADAFKSAVHDNPTFRDVQKLIYLKSCLTGKAAEKVESLETTTANYTVAWNIIERYYNDPSIVINNRVQAFFELPACSRFNVATLGELTDTATKHYNALKALNKPFLEAFPIYAITAKLDEQTRLRWKERTQGIDLPSMEDLLDFLPNRRRVLETTKIEPPRPITRSNQAYANPKLRNRGSTNMNVQTLAHPAQQARCFMYKANHFTQYCQKLTNANIDQRVEMVRKAGLCNNCLRANHDIKDCTAGSCKRCNGKHHTLLHMEQQPVRANVSALSVKTENETLLSTAIVYIRDNRGKLQSCRVLLDSGAQSHFLTERFAKHLSLPQQKTNIPVVGINHSSSQIKSTLRATVKSRINDFKFDLTFLILPHITEIIPSRPISKAQLHIPSNIPLADPGFNTPSEIDALIGAEFFFKLLCVGQFSIANDAITLQKTKIGWILASKLPDEYPLQATQCHVARK</sequence>
<dbReference type="AlphaFoldDB" id="A0A0L7QJL8"/>
<dbReference type="STRING" id="597456.A0A0L7QJL8"/>
<keyword evidence="2" id="KW-1185">Reference proteome</keyword>
<protein>
    <submittedName>
        <fullName evidence="1">Uncharacterized protein</fullName>
    </submittedName>
</protein>
<dbReference type="Pfam" id="PF03564">
    <property type="entry name" value="DUF1759"/>
    <property type="match status" value="1"/>
</dbReference>
<dbReference type="Pfam" id="PF13650">
    <property type="entry name" value="Asp_protease_2"/>
    <property type="match status" value="1"/>
</dbReference>
<dbReference type="PANTHER" id="PTHR47331:SF5">
    <property type="entry name" value="RIBONUCLEASE H"/>
    <property type="match status" value="1"/>
</dbReference>
<dbReference type="PANTHER" id="PTHR47331">
    <property type="entry name" value="PHD-TYPE DOMAIN-CONTAINING PROTEIN"/>
    <property type="match status" value="1"/>
</dbReference>
<comment type="caution">
    <text evidence="1">The sequence shown here is derived from an EMBL/GenBank/DDBJ whole genome shotgun (WGS) entry which is preliminary data.</text>
</comment>
<evidence type="ECO:0000313" key="2">
    <source>
        <dbReference type="Proteomes" id="UP000053825"/>
    </source>
</evidence>